<dbReference type="PANTHER" id="PTHR13754:SF13">
    <property type="entry name" value="METALLO-BETA-LACTAMASE SUPERFAMILY PROTEIN (AFU_ORTHOLOGUE AFUA_3G07630)"/>
    <property type="match status" value="1"/>
</dbReference>
<protein>
    <submittedName>
        <fullName evidence="3">MBL fold metallo-hydrolase</fullName>
    </submittedName>
    <submittedName>
        <fullName evidence="2">Metallo-beta-lactamase</fullName>
    </submittedName>
</protein>
<dbReference type="STRING" id="1609559.TQ32_10705"/>
<accession>A0A127BCI7</accession>
<dbReference type="KEGG" id="pyc:TQ32_10705"/>
<reference evidence="3 5" key="3">
    <citation type="submission" date="2023-03" db="EMBL/GenBank/DDBJ databases">
        <title>Speciation in Pyrococcus: adaptation to high temperature as a mechanism.</title>
        <authorList>
            <person name="Gu J."/>
        </authorList>
    </citation>
    <scope>NUCLEOTIDE SEQUENCE [LARGE SCALE GENOMIC DNA]</scope>
    <source>
        <strain evidence="3 5">LMOA34</strain>
    </source>
</reference>
<dbReference type="EMBL" id="CP010835">
    <property type="protein sequence ID" value="AMM55044.1"/>
    <property type="molecule type" value="Genomic_DNA"/>
</dbReference>
<dbReference type="CDD" id="cd07713">
    <property type="entry name" value="DHPS-like_MBL-fold"/>
    <property type="match status" value="1"/>
</dbReference>
<evidence type="ECO:0000259" key="1">
    <source>
        <dbReference type="SMART" id="SM00849"/>
    </source>
</evidence>
<dbReference type="SMART" id="SM00849">
    <property type="entry name" value="Lactamase_B"/>
    <property type="match status" value="1"/>
</dbReference>
<reference evidence="4" key="1">
    <citation type="submission" date="2015-02" db="EMBL/GenBank/DDBJ databases">
        <title>Pyrococcus kukulkanii sp. nov., a novel hyperthermophilic archaeon isolated from a deep-sea hydrothermal vent at the Guaymas Basin.</title>
        <authorList>
            <person name="Oger P.M."/>
            <person name="Callac N."/>
            <person name="Jebbar M."/>
            <person name="Godfroy A."/>
        </authorList>
    </citation>
    <scope>NUCLEOTIDE SEQUENCE [LARGE SCALE GENOMIC DNA]</scope>
    <source>
        <strain evidence="4">NCB100</strain>
    </source>
</reference>
<sequence length="217" mass="23842">MKLVVLNDNVPSKGLKNDWGWSILAGKILFDADTNPLVLAYNSKALGVELKGLKFAVLSHWHYDHYGGFPYIAELNPGLKLYAPLEGMPMAMRWGFNPIPVTSPGEIEKGVYTSGILDNFEHAIGIETSSGLVVIVGCSHPGVDRLTKAVLDASGYERAYLVIGGFHSPPLWRVDNLAKMTELIAPAHCSGDIAKEYVKRKYKEKFVNVRTGTIIEV</sequence>
<dbReference type="GO" id="GO:0016740">
    <property type="term" value="F:transferase activity"/>
    <property type="evidence" value="ECO:0007669"/>
    <property type="project" value="TreeGrafter"/>
</dbReference>
<dbReference type="PANTHER" id="PTHR13754">
    <property type="entry name" value="METALLO-BETA-LACTAMASE SUPERFAMILY PROTEIN"/>
    <property type="match status" value="1"/>
</dbReference>
<dbReference type="InterPro" id="IPR041712">
    <property type="entry name" value="DHPS-like_MBL-fold"/>
</dbReference>
<feature type="domain" description="Metallo-beta-lactamase" evidence="1">
    <location>
        <begin position="17"/>
        <end position="188"/>
    </location>
</feature>
<evidence type="ECO:0000313" key="2">
    <source>
        <dbReference type="EMBL" id="AMM55044.1"/>
    </source>
</evidence>
<dbReference type="OrthoDB" id="7773at2157"/>
<proteinExistence type="predicted"/>
<dbReference type="Proteomes" id="UP000070587">
    <property type="component" value="Chromosome"/>
</dbReference>
<reference evidence="2 4" key="2">
    <citation type="journal article" date="2016" name="Int. J. Syst. Evol. Microbiol.">
        <title>Pyrococcus kukulkanii sp. nov., a hyperthermophilic, piezophilic archaeon isolated from a deep-sea hydrothermal vent.</title>
        <authorList>
            <person name="Callac N."/>
            <person name="Oger P."/>
            <person name="Lesongeur F."/>
            <person name="Rattray J.E."/>
            <person name="Vannier P."/>
            <person name="Michoud G."/>
            <person name="Beauverger M."/>
            <person name="Gayet N."/>
            <person name="Rouxel O."/>
            <person name="Jebbar M."/>
            <person name="Godfroy A."/>
        </authorList>
    </citation>
    <scope>NUCLEOTIDE SEQUENCE [LARGE SCALE GENOMIC DNA]</scope>
    <source>
        <strain evidence="2 4">NCB100</strain>
    </source>
</reference>
<dbReference type="AlphaFoldDB" id="A0A127BCI7"/>
<dbReference type="InterPro" id="IPR052926">
    <property type="entry name" value="Metallo-beta-lactamase_dom"/>
</dbReference>
<dbReference type="Proteomes" id="UP001571980">
    <property type="component" value="Unassembled WGS sequence"/>
</dbReference>
<dbReference type="EMBL" id="JARRIG010000001">
    <property type="protein sequence ID" value="MFA4803182.1"/>
    <property type="molecule type" value="Genomic_DNA"/>
</dbReference>
<evidence type="ECO:0000313" key="4">
    <source>
        <dbReference type="Proteomes" id="UP000070587"/>
    </source>
</evidence>
<dbReference type="InterPro" id="IPR036866">
    <property type="entry name" value="RibonucZ/Hydroxyglut_hydro"/>
</dbReference>
<dbReference type="GeneID" id="28492317"/>
<evidence type="ECO:0000313" key="5">
    <source>
        <dbReference type="Proteomes" id="UP001571980"/>
    </source>
</evidence>
<evidence type="ECO:0000313" key="3">
    <source>
        <dbReference type="EMBL" id="MFA4803182.1"/>
    </source>
</evidence>
<name>A0A127BCI7_9EURY</name>
<dbReference type="InterPro" id="IPR001279">
    <property type="entry name" value="Metallo-B-lactamas"/>
</dbReference>
<dbReference type="Gene3D" id="3.60.15.10">
    <property type="entry name" value="Ribonuclease Z/Hydroxyacylglutathione hydrolase-like"/>
    <property type="match status" value="2"/>
</dbReference>
<organism evidence="2 4">
    <name type="scientific">Pyrococcus kukulkanii</name>
    <dbReference type="NCBI Taxonomy" id="1609559"/>
    <lineage>
        <taxon>Archaea</taxon>
        <taxon>Methanobacteriati</taxon>
        <taxon>Methanobacteriota</taxon>
        <taxon>Thermococci</taxon>
        <taxon>Thermococcales</taxon>
        <taxon>Thermococcaceae</taxon>
        <taxon>Pyrococcus</taxon>
    </lineage>
</organism>
<dbReference type="Pfam" id="PF00753">
    <property type="entry name" value="Lactamase_B"/>
    <property type="match status" value="1"/>
</dbReference>
<dbReference type="SUPFAM" id="SSF56281">
    <property type="entry name" value="Metallo-hydrolase/oxidoreductase"/>
    <property type="match status" value="1"/>
</dbReference>
<dbReference type="RefSeq" id="WP_068324838.1">
    <property type="nucleotide sequence ID" value="NZ_CP010835.1"/>
</dbReference>
<dbReference type="PATRIC" id="fig|1609559.3.peg.2208"/>
<gene>
    <name evidence="3" type="ORF">P8X34_00185</name>
    <name evidence="2" type="ORF">TQ32_10705</name>
</gene>
<keyword evidence="5" id="KW-1185">Reference proteome</keyword>